<evidence type="ECO:0000313" key="2">
    <source>
        <dbReference type="Proteomes" id="UP000295083"/>
    </source>
</evidence>
<accession>A0A4R8Q6U3</accession>
<evidence type="ECO:0000313" key="1">
    <source>
        <dbReference type="EMBL" id="TDZ29493.1"/>
    </source>
</evidence>
<dbReference type="EMBL" id="QAPG01000249">
    <property type="protein sequence ID" value="TDZ29493.1"/>
    <property type="molecule type" value="Genomic_DNA"/>
</dbReference>
<proteinExistence type="predicted"/>
<dbReference type="Proteomes" id="UP000295083">
    <property type="component" value="Unassembled WGS sequence"/>
</dbReference>
<dbReference type="AlphaFoldDB" id="A0A4R8Q6U3"/>
<protein>
    <submittedName>
        <fullName evidence="1">Transcription factor ACEII</fullName>
    </submittedName>
</protein>
<comment type="caution">
    <text evidence="1">The sequence shown here is derived from an EMBL/GenBank/DDBJ whole genome shotgun (WGS) entry which is preliminary data.</text>
</comment>
<keyword evidence="2" id="KW-1185">Reference proteome</keyword>
<gene>
    <name evidence="1" type="primary">ace2-1</name>
    <name evidence="1" type="ORF">C8035_v005630</name>
</gene>
<reference evidence="1 2" key="1">
    <citation type="submission" date="2018-11" db="EMBL/GenBank/DDBJ databases">
        <title>Genome sequence and assembly of Colletotrichum spinosum.</title>
        <authorList>
            <person name="Gan P."/>
            <person name="Shirasu K."/>
        </authorList>
    </citation>
    <scope>NUCLEOTIDE SEQUENCE [LARGE SCALE GENOMIC DNA]</scope>
    <source>
        <strain evidence="1 2">CBS 515.97</strain>
    </source>
</reference>
<name>A0A4R8Q6U3_9PEZI</name>
<sequence length="231" mass="25672">MAQLNEALRHLPPVSKLHIAGPEVKRLCSVISTSYSLRQSLETMLAQAQQLVEIYPDTISLAVTHDDVAQCTLTNCIHTYKPHPDLGQDPFELAAHRSAPLDFLLLNQLVSCHYRLYDITELFLFHIHLCFKLSISSNPGEVHQFEIPQLRIGSFTPSPRFSPSIITTVLIDQQSSLASFLASLQIALRGTSGRESQVLTMECDMLKDRAESIAGRLVKFRDASSKSGLVS</sequence>
<organism evidence="1 2">
    <name type="scientific">Colletotrichum spinosum</name>
    <dbReference type="NCBI Taxonomy" id="1347390"/>
    <lineage>
        <taxon>Eukaryota</taxon>
        <taxon>Fungi</taxon>
        <taxon>Dikarya</taxon>
        <taxon>Ascomycota</taxon>
        <taxon>Pezizomycotina</taxon>
        <taxon>Sordariomycetes</taxon>
        <taxon>Hypocreomycetidae</taxon>
        <taxon>Glomerellales</taxon>
        <taxon>Glomerellaceae</taxon>
        <taxon>Colletotrichum</taxon>
        <taxon>Colletotrichum orbiculare species complex</taxon>
    </lineage>
</organism>